<evidence type="ECO:0000256" key="2">
    <source>
        <dbReference type="ARBA" id="ARBA00022692"/>
    </source>
</evidence>
<dbReference type="EMBL" id="CP121252">
    <property type="protein sequence ID" value="WFP15762.1"/>
    <property type="molecule type" value="Genomic_DNA"/>
</dbReference>
<feature type="transmembrane region" description="Helical" evidence="5">
    <location>
        <begin position="185"/>
        <end position="204"/>
    </location>
</feature>
<evidence type="ECO:0000313" key="7">
    <source>
        <dbReference type="EMBL" id="WFP15762.1"/>
    </source>
</evidence>
<keyword evidence="4 5" id="KW-0472">Membrane</keyword>
<feature type="domain" description="ABC-2 type transporter transmembrane" evidence="6">
    <location>
        <begin position="64"/>
        <end position="266"/>
    </location>
</feature>
<protein>
    <submittedName>
        <fullName evidence="7">ABC transporter permease</fullName>
    </submittedName>
</protein>
<gene>
    <name evidence="7" type="ORF">P8192_10180</name>
</gene>
<reference evidence="7 8" key="1">
    <citation type="submission" date="2023-04" db="EMBL/GenBank/DDBJ databases">
        <title>Funneling lignin-derived compounds into biodiesel using alkali-halophilic Citricoccus sp. P2.</title>
        <authorList>
            <person name="Luo C.-B."/>
        </authorList>
    </citation>
    <scope>NUCLEOTIDE SEQUENCE [LARGE SCALE GENOMIC DNA]</scope>
    <source>
        <strain evidence="7 8">P2</strain>
    </source>
</reference>
<feature type="transmembrane region" description="Helical" evidence="5">
    <location>
        <begin position="68"/>
        <end position="92"/>
    </location>
</feature>
<dbReference type="Proteomes" id="UP001219037">
    <property type="component" value="Chromosome"/>
</dbReference>
<proteinExistence type="predicted"/>
<feature type="transmembrane region" description="Helical" evidence="5">
    <location>
        <begin position="245"/>
        <end position="267"/>
    </location>
</feature>
<evidence type="ECO:0000313" key="8">
    <source>
        <dbReference type="Proteomes" id="UP001219037"/>
    </source>
</evidence>
<organism evidence="7 8">
    <name type="scientific">Citricoccus muralis</name>
    <dbReference type="NCBI Taxonomy" id="169134"/>
    <lineage>
        <taxon>Bacteria</taxon>
        <taxon>Bacillati</taxon>
        <taxon>Actinomycetota</taxon>
        <taxon>Actinomycetes</taxon>
        <taxon>Micrococcales</taxon>
        <taxon>Micrococcaceae</taxon>
        <taxon>Citricoccus</taxon>
    </lineage>
</organism>
<evidence type="ECO:0000256" key="4">
    <source>
        <dbReference type="ARBA" id="ARBA00023136"/>
    </source>
</evidence>
<sequence length="273" mass="29589">MSTATTPRAPRRTRAQILFGFVCWEFWRNFRMVDATFFIIVLPVAMYLMFGVAMGVEGARAGEGNVAAYVMTSMAAYGAVIATTAMAGSAAVERTQGWGRQLNLTGLTPPAYMLGKMLMAVLMAITPIVLVYLAGLVTGAELDSVELWLSSAALVLLVAVPFSLYGLAFALLFRSETAVSAASGFLVIFAFFGNLFIPLSGVLLEIARFTPLYGVAMLARWTQTEGMIVPMSEEEAMAGIEYESMWVLLVNLGAWTLIFAVVCLLAARRRTSR</sequence>
<name>A0ABY8H537_9MICC</name>
<keyword evidence="2 5" id="KW-0812">Transmembrane</keyword>
<feature type="transmembrane region" description="Helical" evidence="5">
    <location>
        <begin position="35"/>
        <end position="56"/>
    </location>
</feature>
<evidence type="ECO:0000256" key="3">
    <source>
        <dbReference type="ARBA" id="ARBA00022989"/>
    </source>
</evidence>
<dbReference type="RefSeq" id="WP_278156771.1">
    <property type="nucleotide sequence ID" value="NZ_CP121252.1"/>
</dbReference>
<evidence type="ECO:0000256" key="1">
    <source>
        <dbReference type="ARBA" id="ARBA00004141"/>
    </source>
</evidence>
<evidence type="ECO:0000259" key="6">
    <source>
        <dbReference type="Pfam" id="PF12698"/>
    </source>
</evidence>
<evidence type="ECO:0000256" key="5">
    <source>
        <dbReference type="SAM" id="Phobius"/>
    </source>
</evidence>
<comment type="subcellular location">
    <subcellularLocation>
        <location evidence="1">Membrane</location>
        <topology evidence="1">Multi-pass membrane protein</topology>
    </subcellularLocation>
</comment>
<dbReference type="InterPro" id="IPR013525">
    <property type="entry name" value="ABC2_TM"/>
</dbReference>
<accession>A0ABY8H537</accession>
<keyword evidence="8" id="KW-1185">Reference proteome</keyword>
<feature type="transmembrane region" description="Helical" evidence="5">
    <location>
        <begin position="113"/>
        <end position="135"/>
    </location>
</feature>
<feature type="transmembrane region" description="Helical" evidence="5">
    <location>
        <begin position="147"/>
        <end position="173"/>
    </location>
</feature>
<keyword evidence="3 5" id="KW-1133">Transmembrane helix</keyword>
<dbReference type="Pfam" id="PF12698">
    <property type="entry name" value="ABC2_membrane_3"/>
    <property type="match status" value="1"/>
</dbReference>